<keyword evidence="10 13" id="KW-1133">Transmembrane helix</keyword>
<dbReference type="PROSITE" id="PS52015">
    <property type="entry name" value="TONB_CTD"/>
    <property type="match status" value="1"/>
</dbReference>
<dbReference type="Proteomes" id="UP001156318">
    <property type="component" value="Chromosome"/>
</dbReference>
<keyword evidence="5 13" id="KW-1003">Cell membrane</keyword>
<evidence type="ECO:0000256" key="13">
    <source>
        <dbReference type="RuleBase" id="RU362123"/>
    </source>
</evidence>
<evidence type="ECO:0000256" key="1">
    <source>
        <dbReference type="ARBA" id="ARBA00004383"/>
    </source>
</evidence>
<dbReference type="Pfam" id="PF03544">
    <property type="entry name" value="TonB_C"/>
    <property type="match status" value="1"/>
</dbReference>
<accession>A0ABY6JGE3</accession>
<comment type="similarity">
    <text evidence="2 13">Belongs to the TonB family.</text>
</comment>
<dbReference type="Gene3D" id="3.30.2420.10">
    <property type="entry name" value="TonB"/>
    <property type="match status" value="1"/>
</dbReference>
<name>A0ABY6JGE3_9ENTR</name>
<evidence type="ECO:0000256" key="9">
    <source>
        <dbReference type="ARBA" id="ARBA00022927"/>
    </source>
</evidence>
<dbReference type="SUPFAM" id="SSF74653">
    <property type="entry name" value="TolA/TonB C-terminal domain"/>
    <property type="match status" value="1"/>
</dbReference>
<evidence type="ECO:0000313" key="16">
    <source>
        <dbReference type="EMBL" id="UYU32528.1"/>
    </source>
</evidence>
<keyword evidence="9 13" id="KW-0653">Protein transport</keyword>
<keyword evidence="8" id="KW-0677">Repeat</keyword>
<dbReference type="EMBL" id="CP074352">
    <property type="protein sequence ID" value="UYU32528.1"/>
    <property type="molecule type" value="Genomic_DNA"/>
</dbReference>
<dbReference type="InterPro" id="IPR051045">
    <property type="entry name" value="TonB-dependent_transducer"/>
</dbReference>
<feature type="transmembrane region" description="Helical" evidence="13">
    <location>
        <begin position="23"/>
        <end position="42"/>
    </location>
</feature>
<dbReference type="RefSeq" id="WP_051640434.1">
    <property type="nucleotide sequence ID" value="NZ_CP074352.1"/>
</dbReference>
<dbReference type="PRINTS" id="PR01374">
    <property type="entry name" value="TONBPROTEIN"/>
</dbReference>
<dbReference type="PANTHER" id="PTHR33446">
    <property type="entry name" value="PROTEIN TONB-RELATED"/>
    <property type="match status" value="1"/>
</dbReference>
<feature type="domain" description="TonB C-terminal" evidence="15">
    <location>
        <begin position="185"/>
        <end position="276"/>
    </location>
</feature>
<evidence type="ECO:0000256" key="4">
    <source>
        <dbReference type="ARBA" id="ARBA00022448"/>
    </source>
</evidence>
<keyword evidence="4 13" id="KW-0813">Transport</keyword>
<comment type="subunit">
    <text evidence="12">Homodimer. Forms a complex with the accessory proteins ExbB and ExbD.</text>
</comment>
<feature type="compositionally biased region" description="Basic and acidic residues" evidence="14">
    <location>
        <begin position="104"/>
        <end position="115"/>
    </location>
</feature>
<keyword evidence="13" id="KW-0735">Signal-anchor</keyword>
<evidence type="ECO:0000256" key="5">
    <source>
        <dbReference type="ARBA" id="ARBA00022475"/>
    </source>
</evidence>
<dbReference type="InterPro" id="IPR003538">
    <property type="entry name" value="TonB"/>
</dbReference>
<comment type="subcellular location">
    <subcellularLocation>
        <location evidence="1 13">Cell inner membrane</location>
        <topology evidence="1 13">Single-pass membrane protein</topology>
        <orientation evidence="1 13">Periplasmic side</orientation>
    </subcellularLocation>
</comment>
<keyword evidence="17" id="KW-1185">Reference proteome</keyword>
<gene>
    <name evidence="16" type="ORF">KFZ77_03125</name>
</gene>
<keyword evidence="11 13" id="KW-0472">Membrane</keyword>
<proteinExistence type="inferred from homology"/>
<evidence type="ECO:0000256" key="12">
    <source>
        <dbReference type="ARBA" id="ARBA00025849"/>
    </source>
</evidence>
<sequence>MITQDLAQTTHFTPAPAARNGRAGLWLCLSVGVHALLMFALYQAVSPSPLNLPHAGHSGGEMSVMLLAASPAAAEPQEIAPATTHTASPKSVEAERADILVEKKAIARKNPEPPKKAVNKPVTTPKKPAPPRETARSAPQAPSSPKPAETRLTPAPQPAVASVAASSASRPGESESGNAAQGAGNATSSVVRILHRRVNYPNRARAMGLEGQVKVKFDITAAGTITNIRILAETPRDVFSSDLRRDISRWRYVTTGPVNDRVVTVIFKIDGQIQLIS</sequence>
<keyword evidence="6 13" id="KW-0997">Cell inner membrane</keyword>
<evidence type="ECO:0000256" key="6">
    <source>
        <dbReference type="ARBA" id="ARBA00022519"/>
    </source>
</evidence>
<keyword evidence="7 13" id="KW-0812">Transmembrane</keyword>
<evidence type="ECO:0000256" key="11">
    <source>
        <dbReference type="ARBA" id="ARBA00023136"/>
    </source>
</evidence>
<feature type="compositionally biased region" description="Low complexity" evidence="14">
    <location>
        <begin position="158"/>
        <end position="171"/>
    </location>
</feature>
<reference evidence="16 17" key="1">
    <citation type="submission" date="2021-05" db="EMBL/GenBank/DDBJ databases">
        <title>Isolation, identification, and the growth promoting effects of Pantoea dispersa strain YSD J2 from the aboveground leaves of Cyperus esculentus L.Var. Sativus.</title>
        <authorList>
            <person name="Wang S."/>
            <person name="Tang X.M."/>
            <person name="Huang Y.N."/>
        </authorList>
    </citation>
    <scope>NUCLEOTIDE SEQUENCE [LARGE SCALE GENOMIC DNA]</scope>
    <source>
        <strain evidence="17">YSD YN2</strain>
    </source>
</reference>
<evidence type="ECO:0000256" key="14">
    <source>
        <dbReference type="SAM" id="MobiDB-lite"/>
    </source>
</evidence>
<feature type="region of interest" description="Disordered" evidence="14">
    <location>
        <begin position="104"/>
        <end position="186"/>
    </location>
</feature>
<protein>
    <recommendedName>
        <fullName evidence="3 13">Protein TonB</fullName>
    </recommendedName>
</protein>
<evidence type="ECO:0000256" key="2">
    <source>
        <dbReference type="ARBA" id="ARBA00006555"/>
    </source>
</evidence>
<evidence type="ECO:0000256" key="10">
    <source>
        <dbReference type="ARBA" id="ARBA00022989"/>
    </source>
</evidence>
<dbReference type="InterPro" id="IPR037682">
    <property type="entry name" value="TonB_C"/>
</dbReference>
<dbReference type="InterPro" id="IPR006260">
    <property type="entry name" value="TonB/TolA_C"/>
</dbReference>
<dbReference type="PANTHER" id="PTHR33446:SF8">
    <property type="entry name" value="PROTEIN TONB"/>
    <property type="match status" value="1"/>
</dbReference>
<organism evidence="16 17">
    <name type="scientific">Siccibacter colletis</name>
    <dbReference type="NCBI Taxonomy" id="1505757"/>
    <lineage>
        <taxon>Bacteria</taxon>
        <taxon>Pseudomonadati</taxon>
        <taxon>Pseudomonadota</taxon>
        <taxon>Gammaproteobacteria</taxon>
        <taxon>Enterobacterales</taxon>
        <taxon>Enterobacteriaceae</taxon>
        <taxon>Siccibacter</taxon>
    </lineage>
</organism>
<feature type="compositionally biased region" description="Low complexity" evidence="14">
    <location>
        <begin position="136"/>
        <end position="147"/>
    </location>
</feature>
<evidence type="ECO:0000256" key="8">
    <source>
        <dbReference type="ARBA" id="ARBA00022737"/>
    </source>
</evidence>
<evidence type="ECO:0000256" key="7">
    <source>
        <dbReference type="ARBA" id="ARBA00022692"/>
    </source>
</evidence>
<evidence type="ECO:0000313" key="17">
    <source>
        <dbReference type="Proteomes" id="UP001156318"/>
    </source>
</evidence>
<evidence type="ECO:0000259" key="15">
    <source>
        <dbReference type="PROSITE" id="PS52015"/>
    </source>
</evidence>
<comment type="function">
    <text evidence="13">Interacts with outer membrane receptor proteins that carry out high-affinity binding and energy dependent uptake into the periplasmic space of specific substrates. It could act to transduce energy from the cytoplasmic membrane to specific energy-requiring processes in the outer membrane, resulting in the release into the periplasm of ligands bound by these outer membrane proteins.</text>
</comment>
<dbReference type="NCBIfam" id="TIGR01352">
    <property type="entry name" value="tonB_Cterm"/>
    <property type="match status" value="1"/>
</dbReference>
<feature type="compositionally biased region" description="Polar residues" evidence="14">
    <location>
        <begin position="175"/>
        <end position="186"/>
    </location>
</feature>
<evidence type="ECO:0000256" key="3">
    <source>
        <dbReference type="ARBA" id="ARBA00022362"/>
    </source>
</evidence>